<dbReference type="InterPro" id="IPR011990">
    <property type="entry name" value="TPR-like_helical_dom_sf"/>
</dbReference>
<name>A0ABR2LAA0_9EUKA</name>
<reference evidence="1 2" key="1">
    <citation type="submission" date="2024-04" db="EMBL/GenBank/DDBJ databases">
        <title>Tritrichomonas musculus Genome.</title>
        <authorList>
            <person name="Alves-Ferreira E."/>
            <person name="Grigg M."/>
            <person name="Lorenzi H."/>
            <person name="Galac M."/>
        </authorList>
    </citation>
    <scope>NUCLEOTIDE SEQUENCE [LARGE SCALE GENOMIC DNA]</scope>
    <source>
        <strain evidence="1 2">EAF2021</strain>
    </source>
</reference>
<proteinExistence type="predicted"/>
<evidence type="ECO:0000313" key="1">
    <source>
        <dbReference type="EMBL" id="KAK8900283.1"/>
    </source>
</evidence>
<sequence length="244" mass="28970">MIQETKTEETEKMIIYDESLMKIMSLMSKQELERNILNENDHFLLSKGLVYYFGNKVSQDINKSIYFFTLSANQNNTYAQLCLGYIYYENKYVSCDINKLIRYLTLSANQNNSYAQYYLGKIYYENIYVSCDINKSIHYLTLSANQKCESINYKIIENKLIENGFESNELVSSLYQICEIIQKKGKETCKEIYKQIRETDLIYITFQIISLEEFEKSRELQKLNQKPKPKDINKEFYEVFGIDI</sequence>
<dbReference type="Pfam" id="PF08238">
    <property type="entry name" value="Sel1"/>
    <property type="match status" value="3"/>
</dbReference>
<dbReference type="PANTHER" id="PTHR43628">
    <property type="entry name" value="ACTIVATOR OF C KINASE PROTEIN 1-RELATED"/>
    <property type="match status" value="1"/>
</dbReference>
<accession>A0ABR2LAA0</accession>
<dbReference type="Proteomes" id="UP001470230">
    <property type="component" value="Unassembled WGS sequence"/>
</dbReference>
<dbReference type="InterPro" id="IPR006597">
    <property type="entry name" value="Sel1-like"/>
</dbReference>
<dbReference type="EMBL" id="JAPFFF010000001">
    <property type="protein sequence ID" value="KAK8900283.1"/>
    <property type="molecule type" value="Genomic_DNA"/>
</dbReference>
<dbReference type="PANTHER" id="PTHR43628:SF1">
    <property type="entry name" value="CHITIN SYNTHASE REGULATORY FACTOR 2-RELATED"/>
    <property type="match status" value="1"/>
</dbReference>
<keyword evidence="2" id="KW-1185">Reference proteome</keyword>
<dbReference type="SUPFAM" id="SSF81901">
    <property type="entry name" value="HCP-like"/>
    <property type="match status" value="1"/>
</dbReference>
<evidence type="ECO:0000313" key="2">
    <source>
        <dbReference type="Proteomes" id="UP001470230"/>
    </source>
</evidence>
<comment type="caution">
    <text evidence="1">The sequence shown here is derived from an EMBL/GenBank/DDBJ whole genome shotgun (WGS) entry which is preliminary data.</text>
</comment>
<dbReference type="InterPro" id="IPR052945">
    <property type="entry name" value="Mitotic_Regulator"/>
</dbReference>
<dbReference type="Gene3D" id="1.25.40.10">
    <property type="entry name" value="Tetratricopeptide repeat domain"/>
    <property type="match status" value="1"/>
</dbReference>
<protein>
    <submittedName>
        <fullName evidence="1">Uncharacterized protein</fullName>
    </submittedName>
</protein>
<organism evidence="1 2">
    <name type="scientific">Tritrichomonas musculus</name>
    <dbReference type="NCBI Taxonomy" id="1915356"/>
    <lineage>
        <taxon>Eukaryota</taxon>
        <taxon>Metamonada</taxon>
        <taxon>Parabasalia</taxon>
        <taxon>Tritrichomonadida</taxon>
        <taxon>Tritrichomonadidae</taxon>
        <taxon>Tritrichomonas</taxon>
    </lineage>
</organism>
<gene>
    <name evidence="1" type="ORF">M9Y10_002606</name>
</gene>
<dbReference type="SMART" id="SM00671">
    <property type="entry name" value="SEL1"/>
    <property type="match status" value="3"/>
</dbReference>